<organism evidence="4 5">
    <name type="scientific">Pseudonocardia oceani</name>
    <dbReference type="NCBI Taxonomy" id="2792013"/>
    <lineage>
        <taxon>Bacteria</taxon>
        <taxon>Bacillati</taxon>
        <taxon>Actinomycetota</taxon>
        <taxon>Actinomycetes</taxon>
        <taxon>Pseudonocardiales</taxon>
        <taxon>Pseudonocardiaceae</taxon>
        <taxon>Pseudonocardia</taxon>
    </lineage>
</organism>
<reference evidence="4 5" key="1">
    <citation type="submission" date="2020-11" db="EMBL/GenBank/DDBJ databases">
        <title>Pseudonocardia abyssalis sp. nov. and Pseudonocardia oceani sp. nov., description and phylogenomic analysis of two novel actinomycetes isolated from the deep Southern Ocean.</title>
        <authorList>
            <person name="Parra J."/>
        </authorList>
    </citation>
    <scope>NUCLEOTIDE SEQUENCE [LARGE SCALE GENOMIC DNA]</scope>
    <source>
        <strain evidence="5">KRD185</strain>
    </source>
</reference>
<evidence type="ECO:0000256" key="1">
    <source>
        <dbReference type="ARBA" id="ARBA00023125"/>
    </source>
</evidence>
<keyword evidence="5" id="KW-1185">Reference proteome</keyword>
<dbReference type="EMBL" id="JADQDF010000001">
    <property type="protein sequence ID" value="MBW0126230.1"/>
    <property type="molecule type" value="Genomic_DNA"/>
</dbReference>
<protein>
    <submittedName>
        <fullName evidence="4">TetR/AcrR family transcriptional regulator</fullName>
    </submittedName>
</protein>
<dbReference type="Pfam" id="PF13977">
    <property type="entry name" value="TetR_C_6"/>
    <property type="match status" value="1"/>
</dbReference>
<dbReference type="Pfam" id="PF00440">
    <property type="entry name" value="TetR_N"/>
    <property type="match status" value="1"/>
</dbReference>
<feature type="DNA-binding region" description="H-T-H motif" evidence="2">
    <location>
        <begin position="38"/>
        <end position="57"/>
    </location>
</feature>
<comment type="caution">
    <text evidence="4">The sequence shown here is derived from an EMBL/GenBank/DDBJ whole genome shotgun (WGS) entry which is preliminary data.</text>
</comment>
<dbReference type="PANTHER" id="PTHR30055:SF146">
    <property type="entry name" value="HTH-TYPE TRANSCRIPTIONAL DUAL REGULATOR CECR"/>
    <property type="match status" value="1"/>
</dbReference>
<evidence type="ECO:0000313" key="4">
    <source>
        <dbReference type="EMBL" id="MBW0126230.1"/>
    </source>
</evidence>
<dbReference type="InterPro" id="IPR039538">
    <property type="entry name" value="BetI_C"/>
</dbReference>
<feature type="domain" description="HTH tetR-type" evidence="3">
    <location>
        <begin position="15"/>
        <end position="75"/>
    </location>
</feature>
<dbReference type="PROSITE" id="PS50977">
    <property type="entry name" value="HTH_TETR_2"/>
    <property type="match status" value="1"/>
</dbReference>
<gene>
    <name evidence="4" type="ORF">I4I82_00775</name>
</gene>
<evidence type="ECO:0000313" key="5">
    <source>
        <dbReference type="Proteomes" id="UP000694300"/>
    </source>
</evidence>
<dbReference type="Proteomes" id="UP000694300">
    <property type="component" value="Unassembled WGS sequence"/>
</dbReference>
<dbReference type="PANTHER" id="PTHR30055">
    <property type="entry name" value="HTH-TYPE TRANSCRIPTIONAL REGULATOR RUTR"/>
    <property type="match status" value="1"/>
</dbReference>
<proteinExistence type="predicted"/>
<keyword evidence="1 2" id="KW-0238">DNA-binding</keyword>
<evidence type="ECO:0000256" key="2">
    <source>
        <dbReference type="PROSITE-ProRule" id="PRU00335"/>
    </source>
</evidence>
<dbReference type="InterPro" id="IPR050109">
    <property type="entry name" value="HTH-type_TetR-like_transc_reg"/>
</dbReference>
<dbReference type="RefSeq" id="WP_218594189.1">
    <property type="nucleotide sequence ID" value="NZ_JADQDE010000516.1"/>
</dbReference>
<accession>A0ABS6U1Y7</accession>
<name>A0ABS6U1Y7_9PSEU</name>
<sequence>MTDTPTRRTQEQRRAETARRVLDAATELIARTGSRSVTLAQVGEAAGYSRGIVYHQFGSRDRLVEAVLDRAQQLDLPEYAGNGLEHLVGIVESYLRAVSGGSVTTRAFLQLWMEAAAADPVVAPLFARRDEEFRLYLRDAVRGGVADGSVRSDADPDAAGSVLMALLRGAGLQFVATPPVDDEPALIREAVRTVRTAFAATS</sequence>
<evidence type="ECO:0000259" key="3">
    <source>
        <dbReference type="PROSITE" id="PS50977"/>
    </source>
</evidence>
<dbReference type="InterPro" id="IPR001647">
    <property type="entry name" value="HTH_TetR"/>
</dbReference>